<dbReference type="RefSeq" id="WP_251841226.1">
    <property type="nucleotide sequence ID" value="NZ_CATQGO010000003.1"/>
</dbReference>
<dbReference type="Gene3D" id="3.30.2310.20">
    <property type="entry name" value="RelE-like"/>
    <property type="match status" value="1"/>
</dbReference>
<proteinExistence type="predicted"/>
<evidence type="ECO:0000256" key="1">
    <source>
        <dbReference type="ARBA" id="ARBA00022649"/>
    </source>
</evidence>
<dbReference type="Pfam" id="PF15738">
    <property type="entry name" value="YafQ_toxin"/>
    <property type="match status" value="1"/>
</dbReference>
<comment type="caution">
    <text evidence="2">The sequence shown here is derived from an EMBL/GenBank/DDBJ whole genome shotgun (WGS) entry which is preliminary data.</text>
</comment>
<dbReference type="NCBIfam" id="TIGR02385">
    <property type="entry name" value="RelE_StbE"/>
    <property type="match status" value="1"/>
</dbReference>
<evidence type="ECO:0000313" key="2">
    <source>
        <dbReference type="EMBL" id="EDP8233956.1"/>
    </source>
</evidence>
<accession>A0A690V632</accession>
<dbReference type="InterPro" id="IPR007712">
    <property type="entry name" value="RelE/ParE_toxin"/>
</dbReference>
<dbReference type="SUPFAM" id="SSF143011">
    <property type="entry name" value="RelE-like"/>
    <property type="match status" value="1"/>
</dbReference>
<dbReference type="InterPro" id="IPR004386">
    <property type="entry name" value="Toxin_YafQ-like"/>
</dbReference>
<organism evidence="2 3">
    <name type="scientific">Campylobacter jejuni</name>
    <dbReference type="NCBI Taxonomy" id="197"/>
    <lineage>
        <taxon>Bacteria</taxon>
        <taxon>Pseudomonadati</taxon>
        <taxon>Campylobacterota</taxon>
        <taxon>Epsilonproteobacteria</taxon>
        <taxon>Campylobacterales</taxon>
        <taxon>Campylobacteraceae</taxon>
        <taxon>Campylobacter</taxon>
    </lineage>
</organism>
<dbReference type="EMBL" id="AANOVI010000002">
    <property type="protein sequence ID" value="EDP8233956.1"/>
    <property type="molecule type" value="Genomic_DNA"/>
</dbReference>
<sequence>MFFYYSDKTLRQFSKLDKAIQKEIKTYTDNLESLENPRTKGKALKANLKGLEDIKKNPHKYKLKENLKGIRDYHIRPNLILLYEKNNNELILTALRIGKHSELGLSNDR</sequence>
<dbReference type="AlphaFoldDB" id="A0A690V632"/>
<evidence type="ECO:0000313" key="3">
    <source>
        <dbReference type="Proteomes" id="UP000478805"/>
    </source>
</evidence>
<gene>
    <name evidence="2" type="ORF">GSU20_02920</name>
</gene>
<keyword evidence="1" id="KW-1277">Toxin-antitoxin system</keyword>
<reference evidence="2 3" key="1">
    <citation type="submission" date="2020-01" db="EMBL/GenBank/DDBJ databases">
        <authorList>
            <consortium name="PulseNet: The National Subtyping Network for Foodborne Disease Surveillance"/>
            <person name="Tarr C.L."/>
            <person name="Trees E."/>
            <person name="Katz L.S."/>
            <person name="Carleton-Romer H.A."/>
            <person name="Stroika S."/>
            <person name="Kucerova Z."/>
            <person name="Roache K.F."/>
            <person name="Sabol A.L."/>
            <person name="Besser J."/>
            <person name="Gerner-Smidt P."/>
        </authorList>
    </citation>
    <scope>NUCLEOTIDE SEQUENCE [LARGE SCALE GENOMIC DNA]</scope>
    <source>
        <strain evidence="2 3">PNUSAC014094</strain>
    </source>
</reference>
<dbReference type="InterPro" id="IPR035093">
    <property type="entry name" value="RelE/ParE_toxin_dom_sf"/>
</dbReference>
<protein>
    <submittedName>
        <fullName evidence="2">Type II toxin-antitoxin system mRNA interferase toxin, RelE/StbE family</fullName>
    </submittedName>
</protein>
<name>A0A690V632_CAMJU</name>
<dbReference type="Proteomes" id="UP000478805">
    <property type="component" value="Unassembled WGS sequence"/>
</dbReference>